<dbReference type="Proteomes" id="UP000036700">
    <property type="component" value="Chromosome"/>
</dbReference>
<dbReference type="InterPro" id="IPR018705">
    <property type="entry name" value="DUF2134_membrane"/>
</dbReference>
<dbReference type="KEGG" id="ptx:ABW99_03695"/>
<feature type="transmembrane region" description="Helical" evidence="1">
    <location>
        <begin position="12"/>
        <end position="37"/>
    </location>
</feature>
<keyword evidence="1" id="KW-0472">Membrane</keyword>
<organism evidence="3 4">
    <name type="scientific">Pandoraea thiooxydans</name>
    <dbReference type="NCBI Taxonomy" id="445709"/>
    <lineage>
        <taxon>Bacteria</taxon>
        <taxon>Pseudomonadati</taxon>
        <taxon>Pseudomonadota</taxon>
        <taxon>Betaproteobacteria</taxon>
        <taxon>Burkholderiales</taxon>
        <taxon>Burkholderiaceae</taxon>
        <taxon>Pandoraea</taxon>
    </lineage>
</organism>
<evidence type="ECO:0000313" key="4">
    <source>
        <dbReference type="Proteomes" id="UP000036700"/>
    </source>
</evidence>
<dbReference type="STRING" id="445709.ABW99_03695"/>
<reference evidence="4" key="1">
    <citation type="submission" date="2015-06" db="EMBL/GenBank/DDBJ databases">
        <authorList>
            <person name="Lim Y.L."/>
            <person name="Ee R."/>
            <person name="Yong D."/>
            <person name="How K.Y."/>
            <person name="Yin W.F."/>
            <person name="Chan K.G."/>
        </authorList>
    </citation>
    <scope>NUCLEOTIDE SEQUENCE [LARGE SCALE GENOMIC DNA]</scope>
    <source>
        <strain evidence="4">DSM 25325</strain>
    </source>
</reference>
<dbReference type="Pfam" id="PF09977">
    <property type="entry name" value="Tad_C"/>
    <property type="match status" value="1"/>
</dbReference>
<accession>A0A0G3EQ98</accession>
<dbReference type="EMBL" id="CP011568">
    <property type="protein sequence ID" value="AKJ67467.1"/>
    <property type="molecule type" value="Genomic_DNA"/>
</dbReference>
<dbReference type="RefSeq" id="WP_047213055.1">
    <property type="nucleotide sequence ID" value="NZ_CP011568.3"/>
</dbReference>
<protein>
    <recommendedName>
        <fullName evidence="2">DUF2134 domain-containing protein</fullName>
    </recommendedName>
</protein>
<gene>
    <name evidence="3" type="ORF">ABW99_03695</name>
</gene>
<sequence>MSPLPHRQRGSVAIVSVIFVMVAVILGLAIDTGYVFYVKRNLQKVADLAALAGAQSLPDCTQITASVQTNLKANLSAADYLTVSQDKIQCGTWTAGARTLSSFTAGSTNANAVLVQLSKSVPSLFAGIGTRVVQVDAVARSAAPVAAFTVGSGLLRMDSTGLLPQLLANIGVDPTSIDLVSYAGLANANITPAGLLQQLGISVTANIDVATLNSLATIQHLTIGQLLDASKSYVVSQYGTANLAVSALSTLQAELGVAALNLPIQLFGNGTTPGIFANITSANGSPDVASALNAQVNVLDLVNTTLGVATGSGAVSIPTTNLNVLGSSVSGNVSVIQPPAIGIGGVGTTASDAQVRVRLDISTSGVPLLGSLINVNLPLIIEVAQSTGTLSHMCEAGLPANEAEIDVSSGVANLCVGSFKNGVLDSQSSCATMTGPATIATVLGFPISTEVNLSLLGQSTTNPPFAVGTTQTTNTNVNLGTTASSVTNALLLALMHGIGATNPVATTSQQNQLATNLVTALNGDPLTLSKINQSLSTAENQVTGVANSLGSTLTNVLTLNIGGTVSSVDSLVSNVLGTADALLSGLGNLLGDVTCDALLIPSAQQACRVTFVQPVVGANSGQNALTALSGLVLQVLQPTLNALSTSLIQNLLFNDILGIKIGVTDVSLLSVDCGTNHVQLVY</sequence>
<evidence type="ECO:0000256" key="1">
    <source>
        <dbReference type="SAM" id="Phobius"/>
    </source>
</evidence>
<evidence type="ECO:0000313" key="3">
    <source>
        <dbReference type="EMBL" id="AKJ67467.1"/>
    </source>
</evidence>
<keyword evidence="1" id="KW-0812">Transmembrane</keyword>
<dbReference type="AlphaFoldDB" id="A0A0G3EQ98"/>
<keyword evidence="1" id="KW-1133">Transmembrane helix</keyword>
<dbReference type="PATRIC" id="fig|445709.3.peg.789"/>
<proteinExistence type="predicted"/>
<name>A0A0G3EQ98_9BURK</name>
<evidence type="ECO:0000259" key="2">
    <source>
        <dbReference type="Pfam" id="PF09977"/>
    </source>
</evidence>
<keyword evidence="4" id="KW-1185">Reference proteome</keyword>
<feature type="domain" description="DUF2134" evidence="2">
    <location>
        <begin position="52"/>
        <end position="139"/>
    </location>
</feature>